<dbReference type="Proteomes" id="UP000582837">
    <property type="component" value="Unassembled WGS sequence"/>
</dbReference>
<gene>
    <name evidence="1" type="ORF">HNQ61_001327</name>
</gene>
<evidence type="ECO:0000313" key="1">
    <source>
        <dbReference type="EMBL" id="MBB6069710.1"/>
    </source>
</evidence>
<keyword evidence="2" id="KW-1185">Reference proteome</keyword>
<dbReference type="EMBL" id="JACHIA010000003">
    <property type="protein sequence ID" value="MBB6069710.1"/>
    <property type="molecule type" value="Genomic_DNA"/>
</dbReference>
<sequence>MARSTTHQAERTLGMATRFLEEVKDAIGRAAREGEDVPPRIRSVHEKPGHATPEFRTMAIPVGDSMEGASPEILSGTIARYAEAKRPDCLLLAMEAQMDSADGEHQTVLIAEARDRTGTRMYYVQPYRGGDSRVDWDEPVRGGWCDPGEDEMILDAAFPLRVEMGADLPRSRRQMMD</sequence>
<accession>A0A841GRF1</accession>
<name>A0A841GRF1_9BACT</name>
<organism evidence="1 2">
    <name type="scientific">Longimicrobium terrae</name>
    <dbReference type="NCBI Taxonomy" id="1639882"/>
    <lineage>
        <taxon>Bacteria</taxon>
        <taxon>Pseudomonadati</taxon>
        <taxon>Gemmatimonadota</taxon>
        <taxon>Longimicrobiia</taxon>
        <taxon>Longimicrobiales</taxon>
        <taxon>Longimicrobiaceae</taxon>
        <taxon>Longimicrobium</taxon>
    </lineage>
</organism>
<dbReference type="AlphaFoldDB" id="A0A841GRF1"/>
<comment type="caution">
    <text evidence="1">The sequence shown here is derived from an EMBL/GenBank/DDBJ whole genome shotgun (WGS) entry which is preliminary data.</text>
</comment>
<protein>
    <submittedName>
        <fullName evidence="1">Uncharacterized protein</fullName>
    </submittedName>
</protein>
<proteinExistence type="predicted"/>
<reference evidence="1 2" key="1">
    <citation type="submission" date="2020-08" db="EMBL/GenBank/DDBJ databases">
        <title>Genomic Encyclopedia of Type Strains, Phase IV (KMG-IV): sequencing the most valuable type-strain genomes for metagenomic binning, comparative biology and taxonomic classification.</title>
        <authorList>
            <person name="Goeker M."/>
        </authorList>
    </citation>
    <scope>NUCLEOTIDE SEQUENCE [LARGE SCALE GENOMIC DNA]</scope>
    <source>
        <strain evidence="1 2">DSM 29007</strain>
    </source>
</reference>
<dbReference type="RefSeq" id="WP_170036193.1">
    <property type="nucleotide sequence ID" value="NZ_JABDTL010000002.1"/>
</dbReference>
<evidence type="ECO:0000313" key="2">
    <source>
        <dbReference type="Proteomes" id="UP000582837"/>
    </source>
</evidence>